<comment type="caution">
    <text evidence="1">The sequence shown here is derived from an EMBL/GenBank/DDBJ whole genome shotgun (WGS) entry which is preliminary data.</text>
</comment>
<name>A0ACC2RBG5_9NEOP</name>
<keyword evidence="2" id="KW-1185">Reference proteome</keyword>
<dbReference type="Proteomes" id="UP001231649">
    <property type="component" value="Chromosome 5"/>
</dbReference>
<accession>A0ACC2RBG5</accession>
<evidence type="ECO:0000313" key="2">
    <source>
        <dbReference type="Proteomes" id="UP001231649"/>
    </source>
</evidence>
<protein>
    <submittedName>
        <fullName evidence="1">Uncharacterized protein</fullName>
    </submittedName>
</protein>
<proteinExistence type="predicted"/>
<sequence length="602" mass="68529">MVIIWGQCIGLNPVTGILQKDVSKMRFTKCSFQYMFAMTIAVAQIMATMLSIYRLYNYPNVDVLVEHIMALLSRLVHIMECQDGVINVGEVFVKGTSPWLYELNVPYDVWLGSILQNYVCESTWEVLREDYNRATKLIKLFDDVFSGLVLIAFTNDLFSVCLQLYNVLRKVVQSSQIIDKICPGHDLSLFRVYVFPAYVTYSTIYLVVRFLTLALVASRVHSSSSVALPVLYGVPTTTYCKEVERFQNQVKSGTVALSGLRFFYITRDLVLTVSAYCAFKLAKIWVDGNVTTLQLQSCHHAACYNCHDDKNKIKTQFISFQKAMTMVIIWGQFSGLNPVTGILQKDVSKIRFTKRSFQYVFALTIAFAQIIGTVLSIYKLYKHPNIGVLGSAVYLSTACLTTISFIRTAPKWPSLMNELSNCRLNEYIHPNVVKRCKIACAVYLGMGIVEHMMAILSRLVRILECHEGIVNVGEQFVKVMSPWLYELNVPYNVWLGIILQNYVSASTWQLLREDHNRAIKLVKLFDDVYSGLVLIAFANDMFSICIQLYNVVGKVIRSPELINKMCPGHDDRSKDSRPKLRAILWLLVVSTSFMLLEIYSSR</sequence>
<evidence type="ECO:0000313" key="1">
    <source>
        <dbReference type="EMBL" id="KAJ8735035.1"/>
    </source>
</evidence>
<reference evidence="1" key="1">
    <citation type="submission" date="2023-03" db="EMBL/GenBank/DDBJ databases">
        <title>Chromosome-level genomes of two armyworms, Mythimna separata and Mythimna loreyi, provide insights into the biosynthesis and reception of sex pheromones.</title>
        <authorList>
            <person name="Zhao H."/>
        </authorList>
    </citation>
    <scope>NUCLEOTIDE SEQUENCE</scope>
    <source>
        <strain evidence="1">BeijingLab</strain>
    </source>
</reference>
<organism evidence="1 2">
    <name type="scientific">Mythimna loreyi</name>
    <dbReference type="NCBI Taxonomy" id="667449"/>
    <lineage>
        <taxon>Eukaryota</taxon>
        <taxon>Metazoa</taxon>
        <taxon>Ecdysozoa</taxon>
        <taxon>Arthropoda</taxon>
        <taxon>Hexapoda</taxon>
        <taxon>Insecta</taxon>
        <taxon>Pterygota</taxon>
        <taxon>Neoptera</taxon>
        <taxon>Endopterygota</taxon>
        <taxon>Lepidoptera</taxon>
        <taxon>Glossata</taxon>
        <taxon>Ditrysia</taxon>
        <taxon>Noctuoidea</taxon>
        <taxon>Noctuidae</taxon>
        <taxon>Noctuinae</taxon>
        <taxon>Hadenini</taxon>
        <taxon>Mythimna</taxon>
    </lineage>
</organism>
<gene>
    <name evidence="1" type="ORF">PYW08_014285</name>
</gene>
<dbReference type="EMBL" id="CM056781">
    <property type="protein sequence ID" value="KAJ8735035.1"/>
    <property type="molecule type" value="Genomic_DNA"/>
</dbReference>